<dbReference type="PANTHER" id="PTHR23517">
    <property type="entry name" value="RESISTANCE PROTEIN MDTM, PUTATIVE-RELATED-RELATED"/>
    <property type="match status" value="1"/>
</dbReference>
<feature type="transmembrane region" description="Helical" evidence="7">
    <location>
        <begin position="21"/>
        <end position="40"/>
    </location>
</feature>
<keyword evidence="6 7" id="KW-0472">Membrane</keyword>
<accession>A0A5J4Q2F2</accession>
<reference evidence="9" key="1">
    <citation type="submission" date="2019-03" db="EMBL/GenBank/DDBJ databases">
        <title>Single cell metagenomics reveals metabolic interactions within the superorganism composed of flagellate Streblomastix strix and complex community of Bacteroidetes bacteria on its surface.</title>
        <authorList>
            <person name="Treitli S.C."/>
            <person name="Kolisko M."/>
            <person name="Husnik F."/>
            <person name="Keeling P."/>
            <person name="Hampl V."/>
        </authorList>
    </citation>
    <scope>NUCLEOTIDE SEQUENCE</scope>
    <source>
        <strain evidence="9">STM</strain>
    </source>
</reference>
<feature type="non-terminal residue" evidence="9">
    <location>
        <position position="140"/>
    </location>
</feature>
<dbReference type="InterPro" id="IPR020846">
    <property type="entry name" value="MFS_dom"/>
</dbReference>
<organism evidence="9">
    <name type="scientific">termite gut metagenome</name>
    <dbReference type="NCBI Taxonomy" id="433724"/>
    <lineage>
        <taxon>unclassified sequences</taxon>
        <taxon>metagenomes</taxon>
        <taxon>organismal metagenomes</taxon>
    </lineage>
</organism>
<evidence type="ECO:0000256" key="6">
    <source>
        <dbReference type="ARBA" id="ARBA00023136"/>
    </source>
</evidence>
<evidence type="ECO:0000256" key="5">
    <source>
        <dbReference type="ARBA" id="ARBA00022989"/>
    </source>
</evidence>
<dbReference type="PROSITE" id="PS50850">
    <property type="entry name" value="MFS"/>
    <property type="match status" value="1"/>
</dbReference>
<feature type="transmembrane region" description="Helical" evidence="7">
    <location>
        <begin position="46"/>
        <end position="66"/>
    </location>
</feature>
<protein>
    <submittedName>
        <fullName evidence="9">Di-/tripeptide transporter</fullName>
    </submittedName>
</protein>
<evidence type="ECO:0000256" key="4">
    <source>
        <dbReference type="ARBA" id="ARBA00022692"/>
    </source>
</evidence>
<keyword evidence="2" id="KW-0813">Transport</keyword>
<comment type="caution">
    <text evidence="9">The sequence shown here is derived from an EMBL/GenBank/DDBJ whole genome shotgun (WGS) entry which is preliminary data.</text>
</comment>
<dbReference type="SUPFAM" id="SSF103473">
    <property type="entry name" value="MFS general substrate transporter"/>
    <property type="match status" value="1"/>
</dbReference>
<dbReference type="GO" id="GO:0022857">
    <property type="term" value="F:transmembrane transporter activity"/>
    <property type="evidence" value="ECO:0007669"/>
    <property type="project" value="InterPro"/>
</dbReference>
<evidence type="ECO:0000256" key="1">
    <source>
        <dbReference type="ARBA" id="ARBA00004651"/>
    </source>
</evidence>
<evidence type="ECO:0000256" key="2">
    <source>
        <dbReference type="ARBA" id="ARBA00022448"/>
    </source>
</evidence>
<comment type="subcellular location">
    <subcellularLocation>
        <location evidence="1">Cell membrane</location>
        <topology evidence="1">Multi-pass membrane protein</topology>
    </subcellularLocation>
</comment>
<dbReference type="Pfam" id="PF07690">
    <property type="entry name" value="MFS_1"/>
    <property type="match status" value="1"/>
</dbReference>
<evidence type="ECO:0000259" key="8">
    <source>
        <dbReference type="PROSITE" id="PS50850"/>
    </source>
</evidence>
<gene>
    <name evidence="9" type="ORF">EZS27_034291</name>
</gene>
<keyword evidence="3" id="KW-1003">Cell membrane</keyword>
<evidence type="ECO:0000256" key="3">
    <source>
        <dbReference type="ARBA" id="ARBA00022475"/>
    </source>
</evidence>
<sequence length="140" mass="15365">MFKKHPQGLIAAALTNMGERFGFYTMMAILVLFLQAKFGLKGTDAGLIYSVFYFSIYILAFIGGLIADKTRNYKGTIFTGIILMAVGYLVLAVPSPTPVSDTMFFLTISCIGLFLIAFGNGLFKGNLQALVGQLYDNEKY</sequence>
<dbReference type="InterPro" id="IPR036259">
    <property type="entry name" value="MFS_trans_sf"/>
</dbReference>
<evidence type="ECO:0000256" key="7">
    <source>
        <dbReference type="SAM" id="Phobius"/>
    </source>
</evidence>
<feature type="transmembrane region" description="Helical" evidence="7">
    <location>
        <begin position="73"/>
        <end position="91"/>
    </location>
</feature>
<dbReference type="Gene3D" id="1.20.1250.20">
    <property type="entry name" value="MFS general substrate transporter like domains"/>
    <property type="match status" value="1"/>
</dbReference>
<keyword evidence="5 7" id="KW-1133">Transmembrane helix</keyword>
<proteinExistence type="predicted"/>
<dbReference type="PANTHER" id="PTHR23517:SF15">
    <property type="entry name" value="PROTON-DEPENDENT OLIGOPEPTIDE FAMILY TRANSPORT PROTEIN"/>
    <property type="match status" value="1"/>
</dbReference>
<feature type="transmembrane region" description="Helical" evidence="7">
    <location>
        <begin position="103"/>
        <end position="123"/>
    </location>
</feature>
<evidence type="ECO:0000313" key="9">
    <source>
        <dbReference type="EMBL" id="KAA6315219.1"/>
    </source>
</evidence>
<dbReference type="AlphaFoldDB" id="A0A5J4Q2F2"/>
<dbReference type="InterPro" id="IPR011701">
    <property type="entry name" value="MFS"/>
</dbReference>
<dbReference type="EMBL" id="SNRY01005336">
    <property type="protein sequence ID" value="KAA6315219.1"/>
    <property type="molecule type" value="Genomic_DNA"/>
</dbReference>
<dbReference type="GO" id="GO:0005886">
    <property type="term" value="C:plasma membrane"/>
    <property type="evidence" value="ECO:0007669"/>
    <property type="project" value="UniProtKB-SubCell"/>
</dbReference>
<name>A0A5J4Q2F2_9ZZZZ</name>
<dbReference type="InterPro" id="IPR050171">
    <property type="entry name" value="MFS_Transporters"/>
</dbReference>
<feature type="domain" description="Major facilitator superfamily (MFS) profile" evidence="8">
    <location>
        <begin position="8"/>
        <end position="140"/>
    </location>
</feature>
<keyword evidence="4 7" id="KW-0812">Transmembrane</keyword>